<dbReference type="Pfam" id="PF14030">
    <property type="entry name" value="DUF4245"/>
    <property type="match status" value="1"/>
</dbReference>
<dbReference type="InterPro" id="IPR025339">
    <property type="entry name" value="DUF4245"/>
</dbReference>
<reference evidence="3" key="1">
    <citation type="journal article" date="2019" name="Int. J. Syst. Evol. Microbiol.">
        <title>The Global Catalogue of Microorganisms (GCM) 10K type strain sequencing project: providing services to taxonomists for standard genome sequencing and annotation.</title>
        <authorList>
            <consortium name="The Broad Institute Genomics Platform"/>
            <consortium name="The Broad Institute Genome Sequencing Center for Infectious Disease"/>
            <person name="Wu L."/>
            <person name="Ma J."/>
        </authorList>
    </citation>
    <scope>NUCLEOTIDE SEQUENCE [LARGE SCALE GENOMIC DNA]</scope>
    <source>
        <strain evidence="3">CCUG 49018</strain>
    </source>
</reference>
<keyword evidence="3" id="KW-1185">Reference proteome</keyword>
<feature type="compositionally biased region" description="Pro residues" evidence="1">
    <location>
        <begin position="1"/>
        <end position="14"/>
    </location>
</feature>
<evidence type="ECO:0000313" key="2">
    <source>
        <dbReference type="EMBL" id="MFD1233885.1"/>
    </source>
</evidence>
<gene>
    <name evidence="2" type="ORF">ACFQ34_11375</name>
</gene>
<sequence length="252" mass="25225">MSGTPRPDPQPAPAPDAGDRPDAHGSTAPAEDPGHGSAAPAEDPGHGSEAPAEQPAQGPAKPARGLPRVREMLLAIGLIIVVSLLFTRSCSFSPGGPTVAPGSAPTVDSAAQLQEAALHTPFALHVPQLPPGWTANSADDGPVVGGGRAVTVGYLTEGGSYVRLVQSDATEENLVAAQAGGPQTATGTVDAAGLTWVVYRVGPRSEAMWVAQLPATPRSSLLLTGSAPEPDFRALAQAAVDGTVLPVGSAPS</sequence>
<name>A0ABW3VHQ4_9PSEU</name>
<evidence type="ECO:0000313" key="3">
    <source>
        <dbReference type="Proteomes" id="UP001597182"/>
    </source>
</evidence>
<comment type="caution">
    <text evidence="2">The sequence shown here is derived from an EMBL/GenBank/DDBJ whole genome shotgun (WGS) entry which is preliminary data.</text>
</comment>
<organism evidence="2 3">
    <name type="scientific">Pseudonocardia benzenivorans</name>
    <dbReference type="NCBI Taxonomy" id="228005"/>
    <lineage>
        <taxon>Bacteria</taxon>
        <taxon>Bacillati</taxon>
        <taxon>Actinomycetota</taxon>
        <taxon>Actinomycetes</taxon>
        <taxon>Pseudonocardiales</taxon>
        <taxon>Pseudonocardiaceae</taxon>
        <taxon>Pseudonocardia</taxon>
    </lineage>
</organism>
<dbReference type="EMBL" id="JBHTMB010000088">
    <property type="protein sequence ID" value="MFD1233885.1"/>
    <property type="molecule type" value="Genomic_DNA"/>
</dbReference>
<protein>
    <submittedName>
        <fullName evidence="2">DUF4245 domain-containing protein</fullName>
    </submittedName>
</protein>
<evidence type="ECO:0000256" key="1">
    <source>
        <dbReference type="SAM" id="MobiDB-lite"/>
    </source>
</evidence>
<dbReference type="Proteomes" id="UP001597182">
    <property type="component" value="Unassembled WGS sequence"/>
</dbReference>
<dbReference type="RefSeq" id="WP_346090711.1">
    <property type="nucleotide sequence ID" value="NZ_BAABKS010000013.1"/>
</dbReference>
<feature type="compositionally biased region" description="Low complexity" evidence="1">
    <location>
        <begin position="49"/>
        <end position="63"/>
    </location>
</feature>
<proteinExistence type="predicted"/>
<feature type="region of interest" description="Disordered" evidence="1">
    <location>
        <begin position="1"/>
        <end position="63"/>
    </location>
</feature>
<accession>A0ABW3VHQ4</accession>